<accession>A0A833RQ66</accession>
<feature type="region of interest" description="Disordered" evidence="1">
    <location>
        <begin position="173"/>
        <end position="225"/>
    </location>
</feature>
<name>A0A833RQ66_9POAL</name>
<comment type="caution">
    <text evidence="3">The sequence shown here is derived from an EMBL/GenBank/DDBJ whole genome shotgun (WGS) entry which is preliminary data.</text>
</comment>
<evidence type="ECO:0000256" key="1">
    <source>
        <dbReference type="SAM" id="MobiDB-lite"/>
    </source>
</evidence>
<proteinExistence type="predicted"/>
<evidence type="ECO:0000313" key="4">
    <source>
        <dbReference type="Proteomes" id="UP000623129"/>
    </source>
</evidence>
<keyword evidence="2" id="KW-0732">Signal</keyword>
<dbReference type="PANTHER" id="PTHR35274">
    <property type="entry name" value="E6-LIKE PROTEIN"/>
    <property type="match status" value="1"/>
</dbReference>
<evidence type="ECO:0000313" key="3">
    <source>
        <dbReference type="EMBL" id="KAF3339891.1"/>
    </source>
</evidence>
<dbReference type="AlphaFoldDB" id="A0A833RQ66"/>
<dbReference type="OrthoDB" id="749662at2759"/>
<dbReference type="InterPro" id="IPR040290">
    <property type="entry name" value="Prot_E6-like"/>
</dbReference>
<dbReference type="PANTHER" id="PTHR35274:SF2">
    <property type="entry name" value="E6-LIKE PROTEIN"/>
    <property type="match status" value="1"/>
</dbReference>
<evidence type="ECO:0008006" key="5">
    <source>
        <dbReference type="Google" id="ProtNLM"/>
    </source>
</evidence>
<feature type="chain" id="PRO_5032447830" description="Protein E6" evidence="2">
    <location>
        <begin position="23"/>
        <end position="225"/>
    </location>
</feature>
<gene>
    <name evidence="3" type="ORF">FCM35_KLT15662</name>
</gene>
<organism evidence="3 4">
    <name type="scientific">Carex littledalei</name>
    <dbReference type="NCBI Taxonomy" id="544730"/>
    <lineage>
        <taxon>Eukaryota</taxon>
        <taxon>Viridiplantae</taxon>
        <taxon>Streptophyta</taxon>
        <taxon>Embryophyta</taxon>
        <taxon>Tracheophyta</taxon>
        <taxon>Spermatophyta</taxon>
        <taxon>Magnoliopsida</taxon>
        <taxon>Liliopsida</taxon>
        <taxon>Poales</taxon>
        <taxon>Cyperaceae</taxon>
        <taxon>Cyperoideae</taxon>
        <taxon>Cariceae</taxon>
        <taxon>Carex</taxon>
        <taxon>Carex subgen. Euthyceras</taxon>
    </lineage>
</organism>
<reference evidence="3" key="1">
    <citation type="submission" date="2020-01" db="EMBL/GenBank/DDBJ databases">
        <title>Genome sequence of Kobresia littledalei, the first chromosome-level genome in the family Cyperaceae.</title>
        <authorList>
            <person name="Qu G."/>
        </authorList>
    </citation>
    <scope>NUCLEOTIDE SEQUENCE</scope>
    <source>
        <strain evidence="3">C.B.Clarke</strain>
        <tissue evidence="3">Leaf</tissue>
    </source>
</reference>
<evidence type="ECO:0000256" key="2">
    <source>
        <dbReference type="SAM" id="SignalP"/>
    </source>
</evidence>
<dbReference type="Proteomes" id="UP000623129">
    <property type="component" value="Unassembled WGS sequence"/>
</dbReference>
<keyword evidence="4" id="KW-1185">Reference proteome</keyword>
<sequence>MAMALSLILFLSLPLFFTNANAGRYFFSKMTRTDESSNPTEVIPAGSSIPEERNISKQFPSISQSSGYGLYGRDPENLSPTTTDTTVDNSETVVNEKLFNNRFDNTNDDPYKYSNTEFTQGQGRNVPNYDEKNRQYEYGMSDTRFLENGKYYYDVNARRYGYGSESKPVRTENLNEYRSYGGRDGTVGRYGNEGYGNGNENEYNSVLNENENKGENEWSQEEYIP</sequence>
<protein>
    <recommendedName>
        <fullName evidence="5">Protein E6</fullName>
    </recommendedName>
</protein>
<dbReference type="EMBL" id="SWLB01000003">
    <property type="protein sequence ID" value="KAF3339891.1"/>
    <property type="molecule type" value="Genomic_DNA"/>
</dbReference>
<feature type="signal peptide" evidence="2">
    <location>
        <begin position="1"/>
        <end position="22"/>
    </location>
</feature>